<evidence type="ECO:0000256" key="4">
    <source>
        <dbReference type="ARBA" id="ARBA00022679"/>
    </source>
</evidence>
<dbReference type="CDD" id="cd13962">
    <property type="entry name" value="PT_UbiA_UBIAD1"/>
    <property type="match status" value="1"/>
</dbReference>
<accession>A0A934NJD1</accession>
<comment type="subcellular location">
    <subcellularLocation>
        <location evidence="1">Membrane</location>
        <topology evidence="1">Multi-pass membrane protein</topology>
    </subcellularLocation>
</comment>
<evidence type="ECO:0000256" key="7">
    <source>
        <dbReference type="ARBA" id="ARBA00023136"/>
    </source>
</evidence>
<dbReference type="EMBL" id="JAEKNN010000031">
    <property type="protein sequence ID" value="MBJ7609219.1"/>
    <property type="molecule type" value="Genomic_DNA"/>
</dbReference>
<evidence type="ECO:0000256" key="6">
    <source>
        <dbReference type="ARBA" id="ARBA00022989"/>
    </source>
</evidence>
<feature type="transmembrane region" description="Helical" evidence="8">
    <location>
        <begin position="98"/>
        <end position="118"/>
    </location>
</feature>
<evidence type="ECO:0000313" key="9">
    <source>
        <dbReference type="EMBL" id="MBJ7609219.1"/>
    </source>
</evidence>
<proteinExistence type="predicted"/>
<comment type="caution">
    <text evidence="9">The sequence shown here is derived from an EMBL/GenBank/DDBJ whole genome shotgun (WGS) entry which is preliminary data.</text>
</comment>
<keyword evidence="4" id="KW-0808">Transferase</keyword>
<dbReference type="GO" id="GO:0042371">
    <property type="term" value="P:vitamin K biosynthetic process"/>
    <property type="evidence" value="ECO:0007669"/>
    <property type="project" value="TreeGrafter"/>
</dbReference>
<keyword evidence="3" id="KW-0474">Menaquinone biosynthesis</keyword>
<dbReference type="InterPro" id="IPR000537">
    <property type="entry name" value="UbiA_prenyltransferase"/>
</dbReference>
<dbReference type="InterPro" id="IPR026046">
    <property type="entry name" value="UBIAD1"/>
</dbReference>
<feature type="transmembrane region" description="Helical" evidence="8">
    <location>
        <begin position="287"/>
        <end position="304"/>
    </location>
</feature>
<protein>
    <submittedName>
        <fullName evidence="9">Prenyltransferase</fullName>
    </submittedName>
</protein>
<feature type="transmembrane region" description="Helical" evidence="8">
    <location>
        <begin position="124"/>
        <end position="142"/>
    </location>
</feature>
<dbReference type="GO" id="GO:0009234">
    <property type="term" value="P:menaquinone biosynthetic process"/>
    <property type="evidence" value="ECO:0007669"/>
    <property type="project" value="UniProtKB-KW"/>
</dbReference>
<dbReference type="AlphaFoldDB" id="A0A934NJD1"/>
<dbReference type="Proteomes" id="UP000614410">
    <property type="component" value="Unassembled WGS sequence"/>
</dbReference>
<dbReference type="GO" id="GO:0016020">
    <property type="term" value="C:membrane"/>
    <property type="evidence" value="ECO:0007669"/>
    <property type="project" value="UniProtKB-SubCell"/>
</dbReference>
<evidence type="ECO:0000256" key="1">
    <source>
        <dbReference type="ARBA" id="ARBA00004141"/>
    </source>
</evidence>
<evidence type="ECO:0000313" key="10">
    <source>
        <dbReference type="Proteomes" id="UP000614410"/>
    </source>
</evidence>
<dbReference type="Gene3D" id="1.10.357.140">
    <property type="entry name" value="UbiA prenyltransferase"/>
    <property type="match status" value="1"/>
</dbReference>
<feature type="transmembrane region" description="Helical" evidence="8">
    <location>
        <begin position="218"/>
        <end position="241"/>
    </location>
</feature>
<gene>
    <name evidence="9" type="ORF">JF887_07275</name>
</gene>
<comment type="pathway">
    <text evidence="2">Quinol/quinone metabolism; menaquinone biosynthesis.</text>
</comment>
<sequence length="305" mass="31378">MALHAPARPGTLAVLLASLRLRSLTVAAVSSVVGTAALVPGRAVQPLIAAGCLLLSLLLQAGTNVLNDAEDALTGADDYAGSGASLSMRQSWISPAQARMIAAVLFAAAAVLGVTIALGAHRPGLLLLGLVAIVVGWAYTAPPFRLAYRPLGEAASGLPMGLGIVWGTAAAQTSTVPNAVWWAGAALALLTAAILHANNARDRVHDLAVGKRTLATRLSDDSVVLEFRLLMAGVPLVLAAGLLTRGLPWWCLLAVIPAALAVRSATRAHRHLDAMGWTMRLIECVQIHLLTGLSLGAGLVLSAVR</sequence>
<evidence type="ECO:0000256" key="3">
    <source>
        <dbReference type="ARBA" id="ARBA00022428"/>
    </source>
</evidence>
<reference evidence="9 10" key="1">
    <citation type="submission" date="2020-10" db="EMBL/GenBank/DDBJ databases">
        <title>Ca. Dormibacterota MAGs.</title>
        <authorList>
            <person name="Montgomery K."/>
        </authorList>
    </citation>
    <scope>NUCLEOTIDE SEQUENCE [LARGE SCALE GENOMIC DNA]</scope>
    <source>
        <strain evidence="9">Mitchell_Peninsula_5</strain>
    </source>
</reference>
<keyword evidence="6 8" id="KW-1133">Transmembrane helix</keyword>
<evidence type="ECO:0000256" key="2">
    <source>
        <dbReference type="ARBA" id="ARBA00004863"/>
    </source>
</evidence>
<dbReference type="InterPro" id="IPR044878">
    <property type="entry name" value="UbiA_sf"/>
</dbReference>
<evidence type="ECO:0000256" key="5">
    <source>
        <dbReference type="ARBA" id="ARBA00022692"/>
    </source>
</evidence>
<dbReference type="GO" id="GO:0004659">
    <property type="term" value="F:prenyltransferase activity"/>
    <property type="evidence" value="ECO:0007669"/>
    <property type="project" value="InterPro"/>
</dbReference>
<dbReference type="Pfam" id="PF01040">
    <property type="entry name" value="UbiA"/>
    <property type="match status" value="1"/>
</dbReference>
<dbReference type="PANTHER" id="PTHR13929:SF0">
    <property type="entry name" value="UBIA PRENYLTRANSFERASE DOMAIN-CONTAINING PROTEIN 1"/>
    <property type="match status" value="1"/>
</dbReference>
<evidence type="ECO:0000256" key="8">
    <source>
        <dbReference type="SAM" id="Phobius"/>
    </source>
</evidence>
<organism evidence="9 10">
    <name type="scientific">Candidatus Amunia macphersoniae</name>
    <dbReference type="NCBI Taxonomy" id="3127014"/>
    <lineage>
        <taxon>Bacteria</taxon>
        <taxon>Bacillati</taxon>
        <taxon>Candidatus Dormiibacterota</taxon>
        <taxon>Candidatus Dormibacteria</taxon>
        <taxon>Candidatus Aeolococcales</taxon>
        <taxon>Candidatus Aeolococcaceae</taxon>
        <taxon>Candidatus Amunia</taxon>
    </lineage>
</organism>
<keyword evidence="7 8" id="KW-0472">Membrane</keyword>
<feature type="transmembrane region" description="Helical" evidence="8">
    <location>
        <begin position="179"/>
        <end position="197"/>
    </location>
</feature>
<dbReference type="PANTHER" id="PTHR13929">
    <property type="entry name" value="1,4-DIHYDROXY-2-NAPHTHOATE OCTAPRENYLTRANSFERASE"/>
    <property type="match status" value="1"/>
</dbReference>
<dbReference type="PIRSF" id="PIRSF005355">
    <property type="entry name" value="UBIAD1"/>
    <property type="match status" value="1"/>
</dbReference>
<keyword evidence="5 8" id="KW-0812">Transmembrane</keyword>
<name>A0A934NJD1_9BACT</name>